<dbReference type="Pfam" id="PF01019">
    <property type="entry name" value="G_glu_transpept"/>
    <property type="match status" value="1"/>
</dbReference>
<dbReference type="Gene3D" id="1.10.246.130">
    <property type="match status" value="1"/>
</dbReference>
<keyword evidence="4" id="KW-0012">Acyltransferase</keyword>
<evidence type="ECO:0000313" key="4">
    <source>
        <dbReference type="EMBL" id="AJW70829.1"/>
    </source>
</evidence>
<dbReference type="Proteomes" id="UP000032408">
    <property type="component" value="Chromosome"/>
</dbReference>
<gene>
    <name evidence="4" type="ORF">NADRNF5_1140</name>
</gene>
<dbReference type="EMBL" id="CP011070">
    <property type="protein sequence ID" value="AJW70829.1"/>
    <property type="molecule type" value="Genomic_DNA"/>
</dbReference>
<dbReference type="AlphaFoldDB" id="A0A0D5C219"/>
<accession>A0A0D5C219</accession>
<keyword evidence="2" id="KW-0378">Hydrolase</keyword>
<dbReference type="PANTHER" id="PTHR43199:SF1">
    <property type="entry name" value="GLUTATHIONE HYDROLASE PROENZYME"/>
    <property type="match status" value="1"/>
</dbReference>
<keyword evidence="3" id="KW-0865">Zymogen</keyword>
<evidence type="ECO:0000256" key="2">
    <source>
        <dbReference type="ARBA" id="ARBA00022801"/>
    </source>
</evidence>
<sequence length="545" mass="60292">MINVDLEKIESSFTPTTDQKCSKSKHGMVSSAFPDATKAGVEMLKKGGNAIDAACATAIALGVCEPQSSGLGGQSLAMLHIDGKTIALDGSSRAPSLAHASFFEKKSTRFIGYKASTVPSTPAVIGYLNQHYGKLDWATIIEPSIRIAKRGYRITQLQHDIQTKNLNKFFRVKSNSGAKYFLKDGLVPYDVGDLFVQDDLSELLKHLGEHGYQTFYHGMVAKKINEDMRINEGFLHADDLALIPEPIERKPLVRSYRGIQIVTMPPPTAGRTLLLVLMMLNNVSSEFLRSKKPHSYHFVAETFRKALSHRSQRPYDPNTYHQTRDTTHLSSAFARTLAGSIRNSVDPSLPFEDPAKDPDETTHLSVMDDEGNAIGITQSIELSYGSKAAAEGLGFLYNNYMSCYEFKNTNHPFYLRPNASPWTSVCPTIVNHNDKPLMILGSPGSSRIFSVVSHFLSRIIDGDNSIDIAMLKPRIHCSLDGTISIEEGFADGEVVPYLKNLGYEIDHRERYSFFLGAIHAVMKCQTSDEFQGVAEIRRDGTAEGI</sequence>
<evidence type="ECO:0000256" key="1">
    <source>
        <dbReference type="ARBA" id="ARBA00022679"/>
    </source>
</evidence>
<dbReference type="InterPro" id="IPR051792">
    <property type="entry name" value="GGT_bact"/>
</dbReference>
<dbReference type="RefSeq" id="WP_371504991.1">
    <property type="nucleotide sequence ID" value="NZ_CP167059.1"/>
</dbReference>
<dbReference type="EC" id="2.3.2.2" evidence="4"/>
<dbReference type="Gene3D" id="3.60.20.40">
    <property type="match status" value="1"/>
</dbReference>
<dbReference type="InterPro" id="IPR043137">
    <property type="entry name" value="GGT_ssub_C"/>
</dbReference>
<dbReference type="HOGENOM" id="CLU_014813_0_3_2"/>
<protein>
    <submittedName>
        <fullName evidence="4">Gamma-glutamyltransferase</fullName>
        <ecNumber evidence="4">2.3.2.2</ecNumber>
    </submittedName>
</protein>
<keyword evidence="1 4" id="KW-0808">Transferase</keyword>
<dbReference type="PANTHER" id="PTHR43199">
    <property type="entry name" value="GLUTATHIONE HYDROLASE"/>
    <property type="match status" value="1"/>
</dbReference>
<dbReference type="PRINTS" id="PR01210">
    <property type="entry name" value="GGTRANSPTASE"/>
</dbReference>
<reference evidence="5" key="1">
    <citation type="submission" date="2015-03" db="EMBL/GenBank/DDBJ databases">
        <title>Characterization of two novel Thaumarchaeota isolated from the Northern Adriatic Sea.</title>
        <authorList>
            <person name="Bayer B."/>
            <person name="Vojvoda J."/>
            <person name="Offre P."/>
            <person name="Srivastava A."/>
            <person name="Elisabeth N."/>
            <person name="Garcia J.A.L."/>
            <person name="Schleper C."/>
            <person name="Herndl G.J."/>
        </authorList>
    </citation>
    <scope>NUCLEOTIDE SEQUENCE [LARGE SCALE GENOMIC DNA]</scope>
    <source>
        <strain evidence="5">NF5</strain>
    </source>
</reference>
<dbReference type="STRING" id="1580092.NADRNF5_1140"/>
<dbReference type="GO" id="GO:0103068">
    <property type="term" value="F:leukotriene C4 gamma-glutamyl transferase activity"/>
    <property type="evidence" value="ECO:0007669"/>
    <property type="project" value="UniProtKB-EC"/>
</dbReference>
<evidence type="ECO:0000256" key="3">
    <source>
        <dbReference type="ARBA" id="ARBA00023145"/>
    </source>
</evidence>
<reference evidence="4 5" key="2">
    <citation type="journal article" date="2016" name="ISME J.">
        <title>Physiological and genomic characterization of two novel marine thaumarchaeal strains indicates niche differentiation.</title>
        <authorList>
            <person name="Bayer B."/>
            <person name="Vojvoda J."/>
            <person name="Offre P."/>
            <person name="Alves R.J."/>
            <person name="Elisabeth N.H."/>
            <person name="Garcia J.A."/>
            <person name="Volland J.M."/>
            <person name="Srivastava A."/>
            <person name="Schleper C."/>
            <person name="Herndl G.J."/>
        </authorList>
    </citation>
    <scope>NUCLEOTIDE SEQUENCE [LARGE SCALE GENOMIC DNA]</scope>
    <source>
        <strain evidence="4 5">NF5</strain>
    </source>
</reference>
<dbReference type="InterPro" id="IPR043138">
    <property type="entry name" value="GGT_lsub"/>
</dbReference>
<name>A0A0D5C219_9ARCH</name>
<keyword evidence="5" id="KW-1185">Reference proteome</keyword>
<dbReference type="KEGG" id="nin:NADRNF5_1140"/>
<evidence type="ECO:0000313" key="5">
    <source>
        <dbReference type="Proteomes" id="UP000032408"/>
    </source>
</evidence>
<organism evidence="4 5">
    <name type="scientific">Nitrosopumilus adriaticus</name>
    <dbReference type="NCBI Taxonomy" id="1580092"/>
    <lineage>
        <taxon>Archaea</taxon>
        <taxon>Nitrososphaerota</taxon>
        <taxon>Nitrososphaeria</taxon>
        <taxon>Nitrosopumilales</taxon>
        <taxon>Nitrosopumilaceae</taxon>
        <taxon>Nitrosopumilus</taxon>
    </lineage>
</organism>
<dbReference type="GO" id="GO:0016787">
    <property type="term" value="F:hydrolase activity"/>
    <property type="evidence" value="ECO:0007669"/>
    <property type="project" value="UniProtKB-KW"/>
</dbReference>
<proteinExistence type="predicted"/>
<dbReference type="InterPro" id="IPR029055">
    <property type="entry name" value="Ntn_hydrolases_N"/>
</dbReference>
<dbReference type="SUPFAM" id="SSF56235">
    <property type="entry name" value="N-terminal nucleophile aminohydrolases (Ntn hydrolases)"/>
    <property type="match status" value="1"/>
</dbReference>